<evidence type="ECO:0000313" key="3">
    <source>
        <dbReference type="Proteomes" id="UP000813444"/>
    </source>
</evidence>
<dbReference type="PANTHER" id="PTHR38850:SF2">
    <property type="entry name" value="CERATO-PLATANIN"/>
    <property type="match status" value="1"/>
</dbReference>
<evidence type="ECO:0000256" key="1">
    <source>
        <dbReference type="SAM" id="SignalP"/>
    </source>
</evidence>
<keyword evidence="3" id="KW-1185">Reference proteome</keyword>
<dbReference type="AlphaFoldDB" id="A0A8K0SPP3"/>
<dbReference type="Proteomes" id="UP000813444">
    <property type="component" value="Unassembled WGS sequence"/>
</dbReference>
<evidence type="ECO:0000313" key="2">
    <source>
        <dbReference type="EMBL" id="KAH7310649.1"/>
    </source>
</evidence>
<protein>
    <recommendedName>
        <fullName evidence="4">Cerato-platanin</fullName>
    </recommendedName>
</protein>
<comment type="caution">
    <text evidence="2">The sequence shown here is derived from an EMBL/GenBank/DDBJ whole genome shotgun (WGS) entry which is preliminary data.</text>
</comment>
<accession>A0A8K0SPP3</accession>
<feature type="non-terminal residue" evidence="2">
    <location>
        <position position="234"/>
    </location>
</feature>
<feature type="signal peptide" evidence="1">
    <location>
        <begin position="1"/>
        <end position="20"/>
    </location>
</feature>
<gene>
    <name evidence="2" type="ORF">B0I35DRAFT_332338</name>
</gene>
<organism evidence="2 3">
    <name type="scientific">Stachybotrys elegans</name>
    <dbReference type="NCBI Taxonomy" id="80388"/>
    <lineage>
        <taxon>Eukaryota</taxon>
        <taxon>Fungi</taxon>
        <taxon>Dikarya</taxon>
        <taxon>Ascomycota</taxon>
        <taxon>Pezizomycotina</taxon>
        <taxon>Sordariomycetes</taxon>
        <taxon>Hypocreomycetidae</taxon>
        <taxon>Hypocreales</taxon>
        <taxon>Stachybotryaceae</taxon>
        <taxon>Stachybotrys</taxon>
    </lineage>
</organism>
<dbReference type="PANTHER" id="PTHR38850">
    <property type="entry name" value="CERATO-PLATANIN"/>
    <property type="match status" value="1"/>
</dbReference>
<feature type="chain" id="PRO_5035432887" description="Cerato-platanin" evidence="1">
    <location>
        <begin position="21"/>
        <end position="234"/>
    </location>
</feature>
<dbReference type="EMBL" id="JAGPNK010000012">
    <property type="protein sequence ID" value="KAH7310649.1"/>
    <property type="molecule type" value="Genomic_DNA"/>
</dbReference>
<dbReference type="Gene3D" id="2.40.40.10">
    <property type="entry name" value="RlpA-like domain"/>
    <property type="match status" value="1"/>
</dbReference>
<sequence length="234" mass="25692">MSPSSLSLFLFSLFFSSCLAASAETVRRDDDDDSITIWATPHDSFSSSIGVLGCKIDTNRVAYWPASVDCTNICVALTHGDRTVHLLRIDQSGGAYDVSYDAWNYLTTGHSASDQPSAGGAIEMTYRNVDARECRDLIHTRGHRLPLSAANSMNFLASCLDRRGGSWVADNYVLYNMLDSICTLGRDEECEIDWPAANQPTCPHMLGKMVELDDTPVYNIRYPTGETVVAGSNE</sequence>
<proteinExistence type="predicted"/>
<evidence type="ECO:0008006" key="4">
    <source>
        <dbReference type="Google" id="ProtNLM"/>
    </source>
</evidence>
<reference evidence="2" key="1">
    <citation type="journal article" date="2021" name="Nat. Commun.">
        <title>Genetic determinants of endophytism in the Arabidopsis root mycobiome.</title>
        <authorList>
            <person name="Mesny F."/>
            <person name="Miyauchi S."/>
            <person name="Thiergart T."/>
            <person name="Pickel B."/>
            <person name="Atanasova L."/>
            <person name="Karlsson M."/>
            <person name="Huettel B."/>
            <person name="Barry K.W."/>
            <person name="Haridas S."/>
            <person name="Chen C."/>
            <person name="Bauer D."/>
            <person name="Andreopoulos W."/>
            <person name="Pangilinan J."/>
            <person name="LaButti K."/>
            <person name="Riley R."/>
            <person name="Lipzen A."/>
            <person name="Clum A."/>
            <person name="Drula E."/>
            <person name="Henrissat B."/>
            <person name="Kohler A."/>
            <person name="Grigoriev I.V."/>
            <person name="Martin F.M."/>
            <person name="Hacquard S."/>
        </authorList>
    </citation>
    <scope>NUCLEOTIDE SEQUENCE</scope>
    <source>
        <strain evidence="2">MPI-CAGE-CH-0235</strain>
    </source>
</reference>
<dbReference type="InterPro" id="IPR036908">
    <property type="entry name" value="RlpA-like_sf"/>
</dbReference>
<dbReference type="OrthoDB" id="5370830at2759"/>
<keyword evidence="1" id="KW-0732">Signal</keyword>
<name>A0A8K0SPP3_9HYPO</name>